<feature type="compositionally biased region" description="Pro residues" evidence="13">
    <location>
        <begin position="25"/>
        <end position="36"/>
    </location>
</feature>
<dbReference type="PANTHER" id="PTHR45977">
    <property type="entry name" value="TARGET OF ERK KINASE MPK-1"/>
    <property type="match status" value="1"/>
</dbReference>
<evidence type="ECO:0000256" key="9">
    <source>
        <dbReference type="ARBA" id="ARBA00022833"/>
    </source>
</evidence>
<feature type="region of interest" description="Disordered" evidence="13">
    <location>
        <begin position="74"/>
        <end position="97"/>
    </location>
</feature>
<gene>
    <name evidence="15" type="ORF">PTSG_01935</name>
</gene>
<evidence type="ECO:0000256" key="12">
    <source>
        <dbReference type="PROSITE-ProRule" id="PRU00175"/>
    </source>
</evidence>
<dbReference type="KEGG" id="sre:PTSG_01935"/>
<comment type="subcellular location">
    <subcellularLocation>
        <location evidence="2">Membrane</location>
        <topology evidence="2">Multi-pass membrane protein</topology>
    </subcellularLocation>
</comment>
<dbReference type="EC" id="2.3.2.27" evidence="3"/>
<dbReference type="GeneID" id="16078512"/>
<dbReference type="OrthoDB" id="8062037at2759"/>
<keyword evidence="6" id="KW-0479">Metal-binding</keyword>
<evidence type="ECO:0000256" key="13">
    <source>
        <dbReference type="SAM" id="MobiDB-lite"/>
    </source>
</evidence>
<evidence type="ECO:0000256" key="6">
    <source>
        <dbReference type="ARBA" id="ARBA00022723"/>
    </source>
</evidence>
<evidence type="ECO:0000256" key="1">
    <source>
        <dbReference type="ARBA" id="ARBA00000900"/>
    </source>
</evidence>
<keyword evidence="10" id="KW-1133">Transmembrane helix</keyword>
<keyword evidence="9" id="KW-0862">Zinc</keyword>
<evidence type="ECO:0000256" key="3">
    <source>
        <dbReference type="ARBA" id="ARBA00012483"/>
    </source>
</evidence>
<dbReference type="InParanoid" id="F2TZD7"/>
<dbReference type="PANTHER" id="PTHR45977:SF4">
    <property type="entry name" value="RING-TYPE DOMAIN-CONTAINING PROTEIN"/>
    <property type="match status" value="1"/>
</dbReference>
<dbReference type="Pfam" id="PF13639">
    <property type="entry name" value="zf-RING_2"/>
    <property type="match status" value="1"/>
</dbReference>
<dbReference type="GO" id="GO:0008270">
    <property type="term" value="F:zinc ion binding"/>
    <property type="evidence" value="ECO:0007669"/>
    <property type="project" value="UniProtKB-KW"/>
</dbReference>
<dbReference type="SMART" id="SM00184">
    <property type="entry name" value="RING"/>
    <property type="match status" value="1"/>
</dbReference>
<dbReference type="GO" id="GO:0061630">
    <property type="term" value="F:ubiquitin protein ligase activity"/>
    <property type="evidence" value="ECO:0007669"/>
    <property type="project" value="UniProtKB-EC"/>
</dbReference>
<sequence>MTGSCGKNSMSYAACVGIRATEPVRPQPTGTPPTTPPTTVLTRQTQRVSAATAWHQLLPFLDAVTESWAKHATHTCQGSGDDADSASTTSSSDSDSVASLCFHHHDRHHDAQSPKHQEQQAWEKTNKTLNCNAANNDKVDDDDDDDVDDDVGLEDDNHAPLLGEQRLRQRISEGLLTAALRNDPRFAPETKLPRHTYASSVTSCSTPTEQHTEDVCALTADALLVLQSQLTEVLGDSQWAPAAMSGEGSPSTPLADDANAAQLHEDDEDAEDAEVEETAQHKLWDRWDEVGERWEVHALNRKRGFNVCRSTRRNSHLRRFERTDIRAARCKKHKSAWLEKKKARIATNKLEHPHKGISAQRREYDASLNFGWQRGPATQQNEVNWVDVIPYNGGVVEPVERVQRESRAIYRYQVPAARPTTAITRNTAPAGATPLERLLVDLQYRDARPEDYELLLQLDESVKPKTLTRDALSKFRDVVPSVQVPAPAPTAATVETPTSDNRNGSGPTPTSGSPTNTSTTAKGDNDAPAASAEDDDNNNNSKSTTSSKVRKRGVEPRHAADECPICLEAMGASQVVKQLPCGHVFHCHCIEAWLLNYGITCPLDNISLEDMLESA</sequence>
<evidence type="ECO:0000256" key="2">
    <source>
        <dbReference type="ARBA" id="ARBA00004141"/>
    </source>
</evidence>
<evidence type="ECO:0000259" key="14">
    <source>
        <dbReference type="PROSITE" id="PS50089"/>
    </source>
</evidence>
<dbReference type="SUPFAM" id="SSF57850">
    <property type="entry name" value="RING/U-box"/>
    <property type="match status" value="1"/>
</dbReference>
<evidence type="ECO:0000256" key="8">
    <source>
        <dbReference type="ARBA" id="ARBA00022786"/>
    </source>
</evidence>
<comment type="catalytic activity">
    <reaction evidence="1">
        <text>S-ubiquitinyl-[E2 ubiquitin-conjugating enzyme]-L-cysteine + [acceptor protein]-L-lysine = [E2 ubiquitin-conjugating enzyme]-L-cysteine + N(6)-ubiquitinyl-[acceptor protein]-L-lysine.</text>
        <dbReference type="EC" id="2.3.2.27"/>
    </reaction>
</comment>
<reference evidence="15" key="1">
    <citation type="submission" date="2009-08" db="EMBL/GenBank/DDBJ databases">
        <title>Annotation of Salpingoeca rosetta.</title>
        <authorList>
            <consortium name="The Broad Institute Genome Sequencing Platform"/>
            <person name="Russ C."/>
            <person name="Cuomo C."/>
            <person name="Burger G."/>
            <person name="Gray M.W."/>
            <person name="Holland P.W.H."/>
            <person name="King N."/>
            <person name="Lang F.B.F."/>
            <person name="Roger A.J."/>
            <person name="Ruiz-Trillo I."/>
            <person name="Young S.K."/>
            <person name="Zeng Q."/>
            <person name="Gargeya S."/>
            <person name="Alvarado L."/>
            <person name="Berlin A."/>
            <person name="Chapman S.B."/>
            <person name="Chen Z."/>
            <person name="Freedman E."/>
            <person name="Gellesch M."/>
            <person name="Goldberg J."/>
            <person name="Griggs A."/>
            <person name="Gujja S."/>
            <person name="Heilman E."/>
            <person name="Heiman D."/>
            <person name="Howarth C."/>
            <person name="Mehta T."/>
            <person name="Neiman D."/>
            <person name="Pearson M."/>
            <person name="Roberts A."/>
            <person name="Saif S."/>
            <person name="Shea T."/>
            <person name="Shenoy N."/>
            <person name="Sisk P."/>
            <person name="Stolte C."/>
            <person name="Sykes S."/>
            <person name="White J."/>
            <person name="Yandava C."/>
            <person name="Haas B."/>
            <person name="Nusbaum C."/>
            <person name="Birren B."/>
        </authorList>
    </citation>
    <scope>NUCLEOTIDE SEQUENCE [LARGE SCALE GENOMIC DNA]</scope>
    <source>
        <strain evidence="15">ATCC 50818</strain>
    </source>
</reference>
<keyword evidence="5" id="KW-0812">Transmembrane</keyword>
<dbReference type="AlphaFoldDB" id="F2TZD7"/>
<dbReference type="GO" id="GO:0016020">
    <property type="term" value="C:membrane"/>
    <property type="evidence" value="ECO:0007669"/>
    <property type="project" value="UniProtKB-SubCell"/>
</dbReference>
<feature type="region of interest" description="Disordered" evidence="13">
    <location>
        <begin position="486"/>
        <end position="555"/>
    </location>
</feature>
<protein>
    <recommendedName>
        <fullName evidence="3">RING-type E3 ubiquitin transferase</fullName>
        <ecNumber evidence="3">2.3.2.27</ecNumber>
    </recommendedName>
</protein>
<evidence type="ECO:0000256" key="10">
    <source>
        <dbReference type="ARBA" id="ARBA00022989"/>
    </source>
</evidence>
<keyword evidence="4" id="KW-0808">Transferase</keyword>
<evidence type="ECO:0000256" key="5">
    <source>
        <dbReference type="ARBA" id="ARBA00022692"/>
    </source>
</evidence>
<feature type="compositionally biased region" description="Acidic residues" evidence="13">
    <location>
        <begin position="139"/>
        <end position="150"/>
    </location>
</feature>
<dbReference type="GO" id="GO:0006511">
    <property type="term" value="P:ubiquitin-dependent protein catabolic process"/>
    <property type="evidence" value="ECO:0007669"/>
    <property type="project" value="TreeGrafter"/>
</dbReference>
<keyword evidence="16" id="KW-1185">Reference proteome</keyword>
<dbReference type="GO" id="GO:0016567">
    <property type="term" value="P:protein ubiquitination"/>
    <property type="evidence" value="ECO:0007669"/>
    <property type="project" value="TreeGrafter"/>
</dbReference>
<dbReference type="CDD" id="cd16448">
    <property type="entry name" value="RING-H2"/>
    <property type="match status" value="1"/>
</dbReference>
<keyword evidence="8" id="KW-0833">Ubl conjugation pathway</keyword>
<evidence type="ECO:0000256" key="7">
    <source>
        <dbReference type="ARBA" id="ARBA00022771"/>
    </source>
</evidence>
<feature type="compositionally biased region" description="Low complexity" evidence="13">
    <location>
        <begin position="486"/>
        <end position="531"/>
    </location>
</feature>
<feature type="compositionally biased region" description="Low complexity" evidence="13">
    <location>
        <begin position="37"/>
        <end position="46"/>
    </location>
</feature>
<proteinExistence type="predicted"/>
<dbReference type="EMBL" id="GL832957">
    <property type="protein sequence ID" value="EGD78961.1"/>
    <property type="molecule type" value="Genomic_DNA"/>
</dbReference>
<keyword evidence="7 12" id="KW-0863">Zinc-finger</keyword>
<feature type="domain" description="RING-type" evidence="14">
    <location>
        <begin position="563"/>
        <end position="605"/>
    </location>
</feature>
<dbReference type="InterPro" id="IPR013083">
    <property type="entry name" value="Znf_RING/FYVE/PHD"/>
</dbReference>
<evidence type="ECO:0000313" key="16">
    <source>
        <dbReference type="Proteomes" id="UP000007799"/>
    </source>
</evidence>
<evidence type="ECO:0000256" key="4">
    <source>
        <dbReference type="ARBA" id="ARBA00022679"/>
    </source>
</evidence>
<dbReference type="RefSeq" id="XP_004997917.1">
    <property type="nucleotide sequence ID" value="XM_004997860.1"/>
</dbReference>
<feature type="compositionally biased region" description="Low complexity" evidence="13">
    <location>
        <begin position="538"/>
        <end position="547"/>
    </location>
</feature>
<dbReference type="InterPro" id="IPR001841">
    <property type="entry name" value="Znf_RING"/>
</dbReference>
<feature type="region of interest" description="Disordered" evidence="13">
    <location>
        <begin position="22"/>
        <end position="46"/>
    </location>
</feature>
<keyword evidence="11" id="KW-0472">Membrane</keyword>
<evidence type="ECO:0000256" key="11">
    <source>
        <dbReference type="ARBA" id="ARBA00023136"/>
    </source>
</evidence>
<feature type="compositionally biased region" description="Low complexity" evidence="13">
    <location>
        <begin position="85"/>
        <end position="96"/>
    </location>
</feature>
<feature type="region of interest" description="Disordered" evidence="13">
    <location>
        <begin position="130"/>
        <end position="150"/>
    </location>
</feature>
<name>F2TZD7_SALR5</name>
<evidence type="ECO:0000313" key="15">
    <source>
        <dbReference type="EMBL" id="EGD78961.1"/>
    </source>
</evidence>
<organism evidence="16">
    <name type="scientific">Salpingoeca rosetta (strain ATCC 50818 / BSB-021)</name>
    <dbReference type="NCBI Taxonomy" id="946362"/>
    <lineage>
        <taxon>Eukaryota</taxon>
        <taxon>Choanoflagellata</taxon>
        <taxon>Craspedida</taxon>
        <taxon>Salpingoecidae</taxon>
        <taxon>Salpingoeca</taxon>
    </lineage>
</organism>
<dbReference type="Gene3D" id="3.30.40.10">
    <property type="entry name" value="Zinc/RING finger domain, C3HC4 (zinc finger)"/>
    <property type="match status" value="1"/>
</dbReference>
<dbReference type="PROSITE" id="PS50089">
    <property type="entry name" value="ZF_RING_2"/>
    <property type="match status" value="1"/>
</dbReference>
<accession>F2TZD7</accession>
<dbReference type="Proteomes" id="UP000007799">
    <property type="component" value="Unassembled WGS sequence"/>
</dbReference>